<dbReference type="OrthoDB" id="5410926at2759"/>
<evidence type="ECO:0000313" key="2">
    <source>
        <dbReference type="EMBL" id="EFX05353.1"/>
    </source>
</evidence>
<dbReference type="eggNOG" id="ENOG502RB4Z">
    <property type="taxonomic scope" value="Eukaryota"/>
</dbReference>
<dbReference type="GeneID" id="25976521"/>
<dbReference type="AlphaFoldDB" id="F0X930"/>
<feature type="chain" id="PRO_5003263793" evidence="1">
    <location>
        <begin position="34"/>
        <end position="290"/>
    </location>
</feature>
<evidence type="ECO:0000256" key="1">
    <source>
        <dbReference type="SAM" id="SignalP"/>
    </source>
</evidence>
<gene>
    <name evidence="2" type="ORF">CMQ_3422</name>
</gene>
<feature type="signal peptide" evidence="1">
    <location>
        <begin position="1"/>
        <end position="33"/>
    </location>
</feature>
<accession>F0X930</accession>
<evidence type="ECO:0000313" key="3">
    <source>
        <dbReference type="Proteomes" id="UP000007796"/>
    </source>
</evidence>
<dbReference type="HOGENOM" id="CLU_959939_0_0_1"/>
<proteinExistence type="predicted"/>
<name>F0X930_GROCL</name>
<sequence length="290" mass="28907">MRLRVRPAWRRQPAGMWLLPAAAFLCVTTTTAATTTTTTAAASAGLCVAGYHSCAVLGASFADLCCPLVQSCMLDEADEPACCPAGYACTGTAPAAATTASLSYVPDYYYGYFPYVVPAGAAASTALADIGSCDAAVQQCRANFALCTTVLGGAMVTTDTTAATAATAAATATTPTTTPTFGVTVVVSSQTTIQLHKRAAATISALVLTVPTTLAAASAASICSLLSSQACGGLPASCSVLFATKTATVSASSSTRSSTISSAGRNAQLAPLHRHVALLAATVAVVVLVL</sequence>
<dbReference type="Proteomes" id="UP000007796">
    <property type="component" value="Unassembled WGS sequence"/>
</dbReference>
<keyword evidence="3" id="KW-1185">Reference proteome</keyword>
<organism evidence="3">
    <name type="scientific">Grosmannia clavigera (strain kw1407 / UAMH 11150)</name>
    <name type="common">Blue stain fungus</name>
    <name type="synonym">Graphiocladiella clavigera</name>
    <dbReference type="NCBI Taxonomy" id="655863"/>
    <lineage>
        <taxon>Eukaryota</taxon>
        <taxon>Fungi</taxon>
        <taxon>Dikarya</taxon>
        <taxon>Ascomycota</taxon>
        <taxon>Pezizomycotina</taxon>
        <taxon>Sordariomycetes</taxon>
        <taxon>Sordariomycetidae</taxon>
        <taxon>Ophiostomatales</taxon>
        <taxon>Ophiostomataceae</taxon>
        <taxon>Leptographium</taxon>
    </lineage>
</organism>
<dbReference type="InParanoid" id="F0X930"/>
<reference evidence="2 3" key="1">
    <citation type="journal article" date="2011" name="Proc. Natl. Acad. Sci. U.S.A.">
        <title>Genome and transcriptome analyses of the mountain pine beetle-fungal symbiont Grosmannia clavigera, a lodgepole pine pathogen.</title>
        <authorList>
            <person name="DiGuistini S."/>
            <person name="Wang Y."/>
            <person name="Liao N.Y."/>
            <person name="Taylor G."/>
            <person name="Tanguay P."/>
            <person name="Feau N."/>
            <person name="Henrissat B."/>
            <person name="Chan S.K."/>
            <person name="Hesse-Orce U."/>
            <person name="Alamouti S.M."/>
            <person name="Tsui C.K.M."/>
            <person name="Docking R.T."/>
            <person name="Levasseur A."/>
            <person name="Haridas S."/>
            <person name="Robertson G."/>
            <person name="Birol I."/>
            <person name="Holt R.A."/>
            <person name="Marra M.A."/>
            <person name="Hamelin R.C."/>
            <person name="Hirst M."/>
            <person name="Jones S.J.M."/>
            <person name="Bohlmann J."/>
            <person name="Breuil C."/>
        </authorList>
    </citation>
    <scope>NUCLEOTIDE SEQUENCE [LARGE SCALE GENOMIC DNA]</scope>
    <source>
        <strain evidence="3">kw1407 / UAMH 11150</strain>
    </source>
</reference>
<dbReference type="EMBL" id="GL629735">
    <property type="protein sequence ID" value="EFX05353.1"/>
    <property type="molecule type" value="Genomic_DNA"/>
</dbReference>
<dbReference type="RefSeq" id="XP_014174835.1">
    <property type="nucleotide sequence ID" value="XM_014319360.1"/>
</dbReference>
<protein>
    <submittedName>
        <fullName evidence="2">Uncharacterized protein</fullName>
    </submittedName>
</protein>
<keyword evidence="1" id="KW-0732">Signal</keyword>